<evidence type="ECO:0000313" key="1">
    <source>
        <dbReference type="EMBL" id="ORC36877.1"/>
    </source>
</evidence>
<evidence type="ECO:0008006" key="3">
    <source>
        <dbReference type="Google" id="ProtNLM"/>
    </source>
</evidence>
<dbReference type="EMBL" id="MWQY01000004">
    <property type="protein sequence ID" value="ORC36877.1"/>
    <property type="molecule type" value="Genomic_DNA"/>
</dbReference>
<proteinExistence type="predicted"/>
<gene>
    <name evidence="1" type="ORF">B4O97_04430</name>
</gene>
<comment type="caution">
    <text evidence="1">The sequence shown here is derived from an EMBL/GenBank/DDBJ whole genome shotgun (WGS) entry which is preliminary data.</text>
</comment>
<evidence type="ECO:0000313" key="2">
    <source>
        <dbReference type="Proteomes" id="UP000192343"/>
    </source>
</evidence>
<dbReference type="AlphaFoldDB" id="A0A1Y1S271"/>
<protein>
    <recommendedName>
        <fullName evidence="3">Helicase XPB/Ssl2 N-terminal domain-containing protein</fullName>
    </recommendedName>
</protein>
<name>A0A1Y1S271_9SPIO</name>
<dbReference type="OrthoDB" id="9857533at2"/>
<sequence>MSQVFSTEEELPHCVASRSAGEIPQISMPPGFPDDPQWRSWPGQLFAALLEPGCPVDPLQTARITAEAISGQTDSLGRELLLPHLKHRPHTRRGREGKRKAPILHLLFSMLQQEGGSSWRSAREYISRATKAEELIHYLDPDYAADYVYFETRGYYRNFLGDSGIHEEQRYLETTELYREACLLPLVQNYLGAASLLGMLEVRYGTSESPYTPWAGITKFRLTDWGRYVTGIQEKVPVWKPRRVLEFSASGEIVSLRESSPGAEKFLREIAGEIAPGIFRLGRSQILAAAATEAELGDIIDRLLTMAIEPVPVFWTEMFESLDNSIVRLEEASGYLVFQVPDHSSILSLLREEPSLARLASPAAGRKILIHREDLPGLRRELKKRGLLLEIGRV</sequence>
<dbReference type="Proteomes" id="UP000192343">
    <property type="component" value="Unassembled WGS sequence"/>
</dbReference>
<accession>A0A1Y1S271</accession>
<dbReference type="RefSeq" id="WP_083048714.1">
    <property type="nucleotide sequence ID" value="NZ_MWQY01000004.1"/>
</dbReference>
<keyword evidence="2" id="KW-1185">Reference proteome</keyword>
<dbReference type="STRING" id="1963862.B4O97_04430"/>
<organism evidence="1 2">
    <name type="scientific">Marispirochaeta aestuarii</name>
    <dbReference type="NCBI Taxonomy" id="1963862"/>
    <lineage>
        <taxon>Bacteria</taxon>
        <taxon>Pseudomonadati</taxon>
        <taxon>Spirochaetota</taxon>
        <taxon>Spirochaetia</taxon>
        <taxon>Spirochaetales</taxon>
        <taxon>Spirochaetaceae</taxon>
        <taxon>Marispirochaeta</taxon>
    </lineage>
</organism>
<reference evidence="1 2" key="1">
    <citation type="submission" date="2017-03" db="EMBL/GenBank/DDBJ databases">
        <title>Draft Genome sequence of Marispirochaeta sp. strain JC444.</title>
        <authorList>
            <person name="Shivani Y."/>
            <person name="Subhash Y."/>
            <person name="Sasikala C."/>
            <person name="Ramana C."/>
        </authorList>
    </citation>
    <scope>NUCLEOTIDE SEQUENCE [LARGE SCALE GENOMIC DNA]</scope>
    <source>
        <strain evidence="1 2">JC444</strain>
    </source>
</reference>